<evidence type="ECO:0000256" key="1">
    <source>
        <dbReference type="SAM" id="Phobius"/>
    </source>
</evidence>
<feature type="transmembrane region" description="Helical" evidence="1">
    <location>
        <begin position="21"/>
        <end position="38"/>
    </location>
</feature>
<proteinExistence type="predicted"/>
<evidence type="ECO:0000313" key="3">
    <source>
        <dbReference type="Proteomes" id="UP001139290"/>
    </source>
</evidence>
<dbReference type="InterPro" id="IPR008966">
    <property type="entry name" value="Adhesion_dom_sf"/>
</dbReference>
<organism evidence="2 3">
    <name type="scientific">Citrobacter meridianamericanus</name>
    <dbReference type="NCBI Taxonomy" id="2894201"/>
    <lineage>
        <taxon>Bacteria</taxon>
        <taxon>Pseudomonadati</taxon>
        <taxon>Pseudomonadota</taxon>
        <taxon>Gammaproteobacteria</taxon>
        <taxon>Enterobacterales</taxon>
        <taxon>Enterobacteriaceae</taxon>
        <taxon>Citrobacter</taxon>
    </lineage>
</organism>
<dbReference type="SUPFAM" id="SSF49401">
    <property type="entry name" value="Bacterial adhesins"/>
    <property type="match status" value="1"/>
</dbReference>
<keyword evidence="1" id="KW-0472">Membrane</keyword>
<keyword evidence="1" id="KW-1133">Transmembrane helix</keyword>
<dbReference type="Proteomes" id="UP001139290">
    <property type="component" value="Unassembled WGS sequence"/>
</dbReference>
<reference evidence="2" key="1">
    <citation type="submission" date="2021-11" db="EMBL/GenBank/DDBJ databases">
        <title>Citrobacter meridianamericanus sp. nov. isolated from soil.</title>
        <authorList>
            <person name="Furlan J.P.R."/>
            <person name="Stehling E.G."/>
        </authorList>
    </citation>
    <scope>NUCLEOTIDE SEQUENCE</scope>
    <source>
        <strain evidence="2">BR102</strain>
    </source>
</reference>
<keyword evidence="1" id="KW-0812">Transmembrane</keyword>
<protein>
    <submittedName>
        <fullName evidence="2">Uncharacterized protein</fullName>
    </submittedName>
</protein>
<evidence type="ECO:0000313" key="2">
    <source>
        <dbReference type="EMBL" id="MCO5784262.1"/>
    </source>
</evidence>
<keyword evidence="3" id="KW-1185">Reference proteome</keyword>
<gene>
    <name evidence="2" type="ORF">LOD26_23540</name>
</gene>
<accession>A0ABT1BEF0</accession>
<dbReference type="RefSeq" id="WP_252838995.1">
    <property type="nucleotide sequence ID" value="NZ_JAJJVQ010000011.1"/>
</dbReference>
<dbReference type="EMBL" id="JAJJVQ010000011">
    <property type="protein sequence ID" value="MCO5784262.1"/>
    <property type="molecule type" value="Genomic_DNA"/>
</dbReference>
<name>A0ABT1BEF0_9ENTR</name>
<comment type="caution">
    <text evidence="2">The sequence shown here is derived from an EMBL/GenBank/DDBJ whole genome shotgun (WGS) entry which is preliminary data.</text>
</comment>
<sequence>MESIKSAVGGDEKISFLMSNYALNVLFFFFLLFIVFFVNSSTASTELTTKFSGTIVKKGCSINIPDAIDMGEFELNKQGASVPFDIKIDCGNVVTGTSLWAGVIKGNVVDGGWAIEMLSGSNTSKPFKMELRALTPRPGLPPYLSSIDVRGNESSTFCSGNTTRDCSITPYFYGSDAAGMSASASVRFNLKYN</sequence>